<feature type="transmembrane region" description="Helical" evidence="7">
    <location>
        <begin position="136"/>
        <end position="161"/>
    </location>
</feature>
<dbReference type="Pfam" id="PF02683">
    <property type="entry name" value="DsbD_TM"/>
    <property type="match status" value="1"/>
</dbReference>
<evidence type="ECO:0000256" key="1">
    <source>
        <dbReference type="ARBA" id="ARBA00004141"/>
    </source>
</evidence>
<dbReference type="EMBL" id="FSRL01000001">
    <property type="protein sequence ID" value="SIN75867.1"/>
    <property type="molecule type" value="Genomic_DNA"/>
</dbReference>
<dbReference type="InterPro" id="IPR003834">
    <property type="entry name" value="Cyt_c_assmbl_TM_dom"/>
</dbReference>
<dbReference type="GO" id="GO:0017004">
    <property type="term" value="P:cytochrome complex assembly"/>
    <property type="evidence" value="ECO:0007669"/>
    <property type="project" value="UniProtKB-KW"/>
</dbReference>
<evidence type="ECO:0000256" key="7">
    <source>
        <dbReference type="SAM" id="Phobius"/>
    </source>
</evidence>
<dbReference type="STRING" id="1217970.SAMN05444002_0149"/>
<evidence type="ECO:0000256" key="4">
    <source>
        <dbReference type="ARBA" id="ARBA00022748"/>
    </source>
</evidence>
<comment type="similarity">
    <text evidence="2">Belongs to the DsbD family.</text>
</comment>
<proteinExistence type="inferred from homology"/>
<feature type="transmembrane region" description="Helical" evidence="7">
    <location>
        <begin position="6"/>
        <end position="33"/>
    </location>
</feature>
<keyword evidence="10" id="KW-1185">Reference proteome</keyword>
<evidence type="ECO:0000313" key="9">
    <source>
        <dbReference type="EMBL" id="SIN75867.1"/>
    </source>
</evidence>
<evidence type="ECO:0000313" key="10">
    <source>
        <dbReference type="Proteomes" id="UP000184932"/>
    </source>
</evidence>
<dbReference type="AlphaFoldDB" id="A0A1N6DYU2"/>
<dbReference type="GO" id="GO:0016020">
    <property type="term" value="C:membrane"/>
    <property type="evidence" value="ECO:0007669"/>
    <property type="project" value="UniProtKB-SubCell"/>
</dbReference>
<protein>
    <submittedName>
        <fullName evidence="9">Cytochrome c-type biogenesis protein</fullName>
    </submittedName>
</protein>
<accession>A0A1N6DYU2</accession>
<feature type="transmembrane region" description="Helical" evidence="7">
    <location>
        <begin position="54"/>
        <end position="79"/>
    </location>
</feature>
<name>A0A1N6DYU2_9RHOB</name>
<organism evidence="9 10">
    <name type="scientific">Vannielia litorea</name>
    <dbReference type="NCBI Taxonomy" id="1217970"/>
    <lineage>
        <taxon>Bacteria</taxon>
        <taxon>Pseudomonadati</taxon>
        <taxon>Pseudomonadota</taxon>
        <taxon>Alphaproteobacteria</taxon>
        <taxon>Rhodobacterales</taxon>
        <taxon>Paracoccaceae</taxon>
        <taxon>Vannielia</taxon>
    </lineage>
</organism>
<dbReference type="PANTHER" id="PTHR31272">
    <property type="entry name" value="CYTOCHROME C-TYPE BIOGENESIS PROTEIN HI_1454-RELATED"/>
    <property type="match status" value="1"/>
</dbReference>
<keyword evidence="6 7" id="KW-0472">Membrane</keyword>
<keyword evidence="3 7" id="KW-0812">Transmembrane</keyword>
<keyword evidence="5 7" id="KW-1133">Transmembrane helix</keyword>
<feature type="domain" description="Cytochrome C biogenesis protein transmembrane" evidence="8">
    <location>
        <begin position="9"/>
        <end position="225"/>
    </location>
</feature>
<keyword evidence="4" id="KW-0201">Cytochrome c-type biogenesis</keyword>
<gene>
    <name evidence="9" type="ORF">SAMN05444002_0149</name>
</gene>
<evidence type="ECO:0000256" key="3">
    <source>
        <dbReference type="ARBA" id="ARBA00022692"/>
    </source>
</evidence>
<dbReference type="RefSeq" id="WP_245794310.1">
    <property type="nucleotide sequence ID" value="NZ_FSRL01000001.1"/>
</dbReference>
<dbReference type="InterPro" id="IPR051790">
    <property type="entry name" value="Cytochrome_c-biogenesis_DsbD"/>
</dbReference>
<comment type="subcellular location">
    <subcellularLocation>
        <location evidence="1">Membrane</location>
        <topology evidence="1">Multi-pass membrane protein</topology>
    </subcellularLocation>
</comment>
<reference evidence="10" key="1">
    <citation type="submission" date="2016-11" db="EMBL/GenBank/DDBJ databases">
        <authorList>
            <person name="Varghese N."/>
            <person name="Submissions S."/>
        </authorList>
    </citation>
    <scope>NUCLEOTIDE SEQUENCE [LARGE SCALE GENOMIC DNA]</scope>
    <source>
        <strain evidence="10">DSM 29440</strain>
    </source>
</reference>
<evidence type="ECO:0000256" key="6">
    <source>
        <dbReference type="ARBA" id="ARBA00023136"/>
    </source>
</evidence>
<evidence type="ECO:0000256" key="5">
    <source>
        <dbReference type="ARBA" id="ARBA00022989"/>
    </source>
</evidence>
<feature type="transmembrane region" description="Helical" evidence="7">
    <location>
        <begin position="167"/>
        <end position="191"/>
    </location>
</feature>
<evidence type="ECO:0000259" key="8">
    <source>
        <dbReference type="Pfam" id="PF02683"/>
    </source>
</evidence>
<dbReference type="PANTHER" id="PTHR31272:SF4">
    <property type="entry name" value="CYTOCHROME C-TYPE BIOGENESIS PROTEIN HI_1454-RELATED"/>
    <property type="match status" value="1"/>
</dbReference>
<feature type="transmembrane region" description="Helical" evidence="7">
    <location>
        <begin position="91"/>
        <end position="115"/>
    </location>
</feature>
<dbReference type="Proteomes" id="UP000184932">
    <property type="component" value="Unassembled WGS sequence"/>
</dbReference>
<evidence type="ECO:0000256" key="2">
    <source>
        <dbReference type="ARBA" id="ARBA00006143"/>
    </source>
</evidence>
<feature type="transmembrane region" description="Helical" evidence="7">
    <location>
        <begin position="212"/>
        <end position="237"/>
    </location>
</feature>
<sequence>MLLDVGIWSAFLGGLIVFFSPCVLPIVPFYLSYMAGVGMSEISADGTLARGARLRLVASAVMFSLGMMTVFAILGAGAFAISELFKTYIDWFRYAAGALVLIMGLHFLGVFRIGFLDRSFQMQAGDTSNMTIWSSYLVGLAFMAGWTPCVGGVLTGVFMMASTDETAWRGLLMVNVFGAGMVLPFIIAALFTAPFMQFAGSFRKHLGKMEKVMGALLILFAVLILTGTVNAIAWWLIEKVPAFTN</sequence>